<evidence type="ECO:0000256" key="2">
    <source>
        <dbReference type="ARBA" id="ARBA00022692"/>
    </source>
</evidence>
<dbReference type="PANTHER" id="PTHR43310">
    <property type="entry name" value="SULFATE TRANSPORTER YBAR-RELATED"/>
    <property type="match status" value="1"/>
</dbReference>
<evidence type="ECO:0000256" key="4">
    <source>
        <dbReference type="ARBA" id="ARBA00023136"/>
    </source>
</evidence>
<feature type="transmembrane region" description="Helical" evidence="6">
    <location>
        <begin position="221"/>
        <end position="241"/>
    </location>
</feature>
<feature type="transmembrane region" description="Helical" evidence="6">
    <location>
        <begin position="247"/>
        <end position="266"/>
    </location>
</feature>
<feature type="transmembrane region" description="Helical" evidence="6">
    <location>
        <begin position="79"/>
        <end position="100"/>
    </location>
</feature>
<sequence length="363" mass="38793">MTSARTTDIPVSAGNLNDGVLQPCKNKFRETRGLLHVVSGVSRGWWPISKNKSKEHQEPPSVPSSPSTPSSFEFVKTEILVGLIVCFAKIPATVAYSFIANIPPDVSLHSSWIIGLFGSIFGGSPGVISGLSGATAAVTGTFVSRECDSCPSEGIEIYFLSILASSLFMAVFTYFRLSSLIQLVPTPVMMGFCNGLAIVIGRGQLKAFQTQEGEWMEGTEALVNSLQCVAAGLIVVLLPKVPKIGKFVPPSAIAIFVAVMLEFLVFRQVFGLSTATVGDAAGFSAETALPTPIFYSRGRWDFSKVSFSGDVVQRILVQGFSLFLVGTVEVLMTVEVVKNMLDTKEPCADQQVGRKFGAGDGRS</sequence>
<evidence type="ECO:0000256" key="5">
    <source>
        <dbReference type="SAM" id="MobiDB-lite"/>
    </source>
</evidence>
<accession>A0A0G4I9S2</accession>
<dbReference type="EMBL" id="CDMZ01005736">
    <property type="protein sequence ID" value="CEM53906.1"/>
    <property type="molecule type" value="Genomic_DNA"/>
</dbReference>
<keyword evidence="3 6" id="KW-1133">Transmembrane helix</keyword>
<evidence type="ECO:0000259" key="7">
    <source>
        <dbReference type="Pfam" id="PF00916"/>
    </source>
</evidence>
<protein>
    <recommendedName>
        <fullName evidence="7">SLC26A/SulP transporter domain-containing protein</fullName>
    </recommendedName>
</protein>
<dbReference type="PANTHER" id="PTHR43310:SF1">
    <property type="entry name" value="SULFATE TRANSPORTER YBAR-RELATED"/>
    <property type="match status" value="1"/>
</dbReference>
<feature type="transmembrane region" description="Helical" evidence="6">
    <location>
        <begin position="112"/>
        <end position="143"/>
    </location>
</feature>
<feature type="region of interest" description="Disordered" evidence="5">
    <location>
        <begin position="50"/>
        <end position="70"/>
    </location>
</feature>
<dbReference type="InterPro" id="IPR052706">
    <property type="entry name" value="Membrane-Transporter-like"/>
</dbReference>
<feature type="domain" description="SLC26A/SulP transporter" evidence="7">
    <location>
        <begin position="78"/>
        <end position="340"/>
    </location>
</feature>
<reference evidence="8" key="1">
    <citation type="submission" date="2014-11" db="EMBL/GenBank/DDBJ databases">
        <authorList>
            <person name="Otto D Thomas"/>
            <person name="Naeem Raeece"/>
        </authorList>
    </citation>
    <scope>NUCLEOTIDE SEQUENCE</scope>
</reference>
<feature type="transmembrane region" description="Helical" evidence="6">
    <location>
        <begin position="181"/>
        <end position="200"/>
    </location>
</feature>
<dbReference type="PhylomeDB" id="A0A0G4I9S2"/>
<keyword evidence="4 6" id="KW-0472">Membrane</keyword>
<dbReference type="GO" id="GO:0016020">
    <property type="term" value="C:membrane"/>
    <property type="evidence" value="ECO:0007669"/>
    <property type="project" value="UniProtKB-SubCell"/>
</dbReference>
<name>A0A0G4I9S2_9ALVE</name>
<evidence type="ECO:0000313" key="8">
    <source>
        <dbReference type="EMBL" id="CEM53906.1"/>
    </source>
</evidence>
<evidence type="ECO:0000256" key="6">
    <source>
        <dbReference type="SAM" id="Phobius"/>
    </source>
</evidence>
<feature type="transmembrane region" description="Helical" evidence="6">
    <location>
        <begin position="155"/>
        <end position="175"/>
    </location>
</feature>
<evidence type="ECO:0000256" key="3">
    <source>
        <dbReference type="ARBA" id="ARBA00022989"/>
    </source>
</evidence>
<dbReference type="InterPro" id="IPR011547">
    <property type="entry name" value="SLC26A/SulP_dom"/>
</dbReference>
<dbReference type="VEuPathDB" id="CryptoDB:Cvel_12352"/>
<comment type="subcellular location">
    <subcellularLocation>
        <location evidence="1">Membrane</location>
        <topology evidence="1">Multi-pass membrane protein</topology>
    </subcellularLocation>
</comment>
<dbReference type="AlphaFoldDB" id="A0A0G4I9S2"/>
<keyword evidence="2 6" id="KW-0812">Transmembrane</keyword>
<proteinExistence type="predicted"/>
<gene>
    <name evidence="8" type="ORF">Cvel_12352</name>
</gene>
<evidence type="ECO:0000256" key="1">
    <source>
        <dbReference type="ARBA" id="ARBA00004141"/>
    </source>
</evidence>
<organism evidence="8">
    <name type="scientific">Chromera velia CCMP2878</name>
    <dbReference type="NCBI Taxonomy" id="1169474"/>
    <lineage>
        <taxon>Eukaryota</taxon>
        <taxon>Sar</taxon>
        <taxon>Alveolata</taxon>
        <taxon>Colpodellida</taxon>
        <taxon>Chromeraceae</taxon>
        <taxon>Chromera</taxon>
    </lineage>
</organism>
<dbReference type="Pfam" id="PF00916">
    <property type="entry name" value="Sulfate_transp"/>
    <property type="match status" value="1"/>
</dbReference>